<dbReference type="PATRIC" id="fig|536227.13.peg.2003"/>
<comment type="caution">
    <text evidence="1">The sequence shown here is derived from an EMBL/GenBank/DDBJ whole genome shotgun (WGS) entry which is preliminary data.</text>
</comment>
<dbReference type="EMBL" id="ACVI01000009">
    <property type="protein sequence ID" value="EET88736.1"/>
    <property type="molecule type" value="Genomic_DNA"/>
</dbReference>
<dbReference type="KEGG" id="cck:Ccar_09575"/>
<proteinExistence type="predicted"/>
<gene>
    <name evidence="1" type="ORF">CcarbDRAFT_0862</name>
</gene>
<keyword evidence="2" id="KW-1185">Reference proteome</keyword>
<evidence type="ECO:0000313" key="1">
    <source>
        <dbReference type="EMBL" id="EET88736.1"/>
    </source>
</evidence>
<reference evidence="1 2" key="1">
    <citation type="submission" date="2009-06" db="EMBL/GenBank/DDBJ databases">
        <title>The draft genome of Clostridium carboxidivorans P7.</title>
        <authorList>
            <consortium name="US DOE Joint Genome Institute (JGI-PGF)"/>
            <person name="Lucas S."/>
            <person name="Copeland A."/>
            <person name="Lapidus A."/>
            <person name="Glavina del Rio T."/>
            <person name="Tice H."/>
            <person name="Bruce D."/>
            <person name="Goodwin L."/>
            <person name="Pitluck S."/>
            <person name="Larimer F."/>
            <person name="Land M.L."/>
            <person name="Hauser L."/>
            <person name="Hemme C.L."/>
        </authorList>
    </citation>
    <scope>NUCLEOTIDE SEQUENCE [LARGE SCALE GENOMIC DNA]</scope>
    <source>
        <strain evidence="1 2">P7</strain>
    </source>
</reference>
<name>C6PPZ5_9CLOT</name>
<dbReference type="Proteomes" id="UP000004198">
    <property type="component" value="Unassembled WGS sequence"/>
</dbReference>
<evidence type="ECO:0000313" key="2">
    <source>
        <dbReference type="Proteomes" id="UP000004198"/>
    </source>
</evidence>
<accession>C6PPZ5</accession>
<dbReference type="AlphaFoldDB" id="C6PPZ5"/>
<sequence length="69" mass="8462">MLWCHLKLKVIVLYTLILKSINYTNGIERVWKIITNNKDYNWIFDLEMVKMMEGENSFIEYSKNRFKKI</sequence>
<protein>
    <submittedName>
        <fullName evidence="1">Uncharacterized protein</fullName>
    </submittedName>
</protein>
<organism evidence="1 2">
    <name type="scientific">Clostridium carboxidivorans P7</name>
    <dbReference type="NCBI Taxonomy" id="536227"/>
    <lineage>
        <taxon>Bacteria</taxon>
        <taxon>Bacillati</taxon>
        <taxon>Bacillota</taxon>
        <taxon>Clostridia</taxon>
        <taxon>Eubacteriales</taxon>
        <taxon>Clostridiaceae</taxon>
        <taxon>Clostridium</taxon>
    </lineage>
</organism>